<evidence type="ECO:0000256" key="7">
    <source>
        <dbReference type="ARBA" id="ARBA00022723"/>
    </source>
</evidence>
<evidence type="ECO:0000256" key="1">
    <source>
        <dbReference type="ARBA" id="ARBA00004050"/>
    </source>
</evidence>
<keyword evidence="15" id="KW-1185">Reference proteome</keyword>
<comment type="subunit">
    <text evidence="11">Part of an enzyme complex containing four subunits: a flavoprotein, an iron-sulfur protein, plus two membrane-anchoring proteins, SdhC and SdhD. The complex can form homotrimers.</text>
</comment>
<dbReference type="NCBIfam" id="TIGR02970">
    <property type="entry name" value="succ_dehyd_cytB"/>
    <property type="match status" value="1"/>
</dbReference>
<evidence type="ECO:0000256" key="4">
    <source>
        <dbReference type="ARBA" id="ARBA00020076"/>
    </source>
</evidence>
<keyword evidence="10 13" id="KW-0472">Membrane</keyword>
<feature type="transmembrane region" description="Helical" evidence="13">
    <location>
        <begin position="70"/>
        <end position="94"/>
    </location>
</feature>
<feature type="transmembrane region" description="Helical" evidence="13">
    <location>
        <begin position="106"/>
        <end position="126"/>
    </location>
</feature>
<feature type="binding site" description="axial binding residue" evidence="12">
    <location>
        <position position="85"/>
    </location>
    <ligand>
        <name>heme</name>
        <dbReference type="ChEBI" id="CHEBI:30413"/>
        <note>ligand shared with second transmembrane subunit</note>
    </ligand>
    <ligandPart>
        <name>Fe</name>
        <dbReference type="ChEBI" id="CHEBI:18248"/>
    </ligandPart>
</feature>
<keyword evidence="7 12" id="KW-0479">Metal-binding</keyword>
<dbReference type="RefSeq" id="WP_173764895.1">
    <property type="nucleotide sequence ID" value="NZ_CP048836.1"/>
</dbReference>
<evidence type="ECO:0000313" key="14">
    <source>
        <dbReference type="EMBL" id="QID17732.1"/>
    </source>
</evidence>
<evidence type="ECO:0000256" key="10">
    <source>
        <dbReference type="ARBA" id="ARBA00023136"/>
    </source>
</evidence>
<organism evidence="14 15">
    <name type="scientific">Nitrogeniibacter mangrovi</name>
    <dbReference type="NCBI Taxonomy" id="2016596"/>
    <lineage>
        <taxon>Bacteria</taxon>
        <taxon>Pseudomonadati</taxon>
        <taxon>Pseudomonadota</taxon>
        <taxon>Betaproteobacteria</taxon>
        <taxon>Rhodocyclales</taxon>
        <taxon>Zoogloeaceae</taxon>
        <taxon>Nitrogeniibacter</taxon>
    </lineage>
</organism>
<dbReference type="PANTHER" id="PTHR10978">
    <property type="entry name" value="SUCCINATE DEHYDROGENASE CYTOCHROME B560 SUBUNIT"/>
    <property type="match status" value="1"/>
</dbReference>
<dbReference type="GO" id="GO:0005886">
    <property type="term" value="C:plasma membrane"/>
    <property type="evidence" value="ECO:0007669"/>
    <property type="project" value="TreeGrafter"/>
</dbReference>
<dbReference type="Gene3D" id="1.20.1300.10">
    <property type="entry name" value="Fumarate reductase/succinate dehydrogenase, transmembrane subunit"/>
    <property type="match status" value="1"/>
</dbReference>
<dbReference type="PANTHER" id="PTHR10978:SF5">
    <property type="entry name" value="SUCCINATE DEHYDROGENASE CYTOCHROME B560 SUBUNIT, MITOCHONDRIAL"/>
    <property type="match status" value="1"/>
</dbReference>
<keyword evidence="5 12" id="KW-0349">Heme</keyword>
<dbReference type="InterPro" id="IPR000701">
    <property type="entry name" value="SuccDH_FuR_B_TM-su"/>
</dbReference>
<dbReference type="Pfam" id="PF01127">
    <property type="entry name" value="Sdh_cyt"/>
    <property type="match status" value="1"/>
</dbReference>
<dbReference type="SUPFAM" id="SSF81343">
    <property type="entry name" value="Fumarate reductase respiratory complex transmembrane subunits"/>
    <property type="match status" value="1"/>
</dbReference>
<comment type="subcellular location">
    <subcellularLocation>
        <location evidence="2">Membrane</location>
    </subcellularLocation>
</comment>
<protein>
    <recommendedName>
        <fullName evidence="4">Succinate dehydrogenase cytochrome b556 subunit</fullName>
    </recommendedName>
</protein>
<dbReference type="GO" id="GO:0009055">
    <property type="term" value="F:electron transfer activity"/>
    <property type="evidence" value="ECO:0007669"/>
    <property type="project" value="InterPro"/>
</dbReference>
<keyword evidence="9 12" id="KW-0408">Iron</keyword>
<evidence type="ECO:0000256" key="3">
    <source>
        <dbReference type="ARBA" id="ARBA00007244"/>
    </source>
</evidence>
<evidence type="ECO:0000256" key="5">
    <source>
        <dbReference type="ARBA" id="ARBA00022617"/>
    </source>
</evidence>
<dbReference type="PIRSF" id="PIRSF000178">
    <property type="entry name" value="SDH_cyt_b560"/>
    <property type="match status" value="1"/>
</dbReference>
<accession>A0A6C1B269</accession>
<keyword evidence="8 13" id="KW-1133">Transmembrane helix</keyword>
<evidence type="ECO:0000256" key="11">
    <source>
        <dbReference type="ARBA" id="ARBA00025912"/>
    </source>
</evidence>
<evidence type="ECO:0000313" key="15">
    <source>
        <dbReference type="Proteomes" id="UP000501991"/>
    </source>
</evidence>
<dbReference type="InterPro" id="IPR014314">
    <property type="entry name" value="Succ_DH_cytb556"/>
</dbReference>
<dbReference type="EMBL" id="CP048836">
    <property type="protein sequence ID" value="QID17732.1"/>
    <property type="molecule type" value="Genomic_DNA"/>
</dbReference>
<proteinExistence type="inferred from homology"/>
<evidence type="ECO:0000256" key="9">
    <source>
        <dbReference type="ARBA" id="ARBA00023004"/>
    </source>
</evidence>
<comment type="cofactor">
    <cofactor evidence="12">
        <name>heme</name>
        <dbReference type="ChEBI" id="CHEBI:30413"/>
    </cofactor>
    <text evidence="12">The heme is bound between the two transmembrane subunits.</text>
</comment>
<evidence type="ECO:0000256" key="2">
    <source>
        <dbReference type="ARBA" id="ARBA00004370"/>
    </source>
</evidence>
<dbReference type="Proteomes" id="UP000501991">
    <property type="component" value="Chromosome"/>
</dbReference>
<sequence>MSEVTVRKQRPKHLALNEIRLPIPGIVSILHRVSGAGLFLMLPLLLSLFGNSVGSPESFAAYKETVSNPLVKIILFGLLWAYLHHFCAGIRFLLLDMHKGLDLPTARLTSKIVLGVSIVLTVIIGVKLW</sequence>
<name>A0A6C1B269_9RHOO</name>
<comment type="function">
    <text evidence="1">Membrane-anchoring subunit of succinate dehydrogenase (SDH).</text>
</comment>
<gene>
    <name evidence="14" type="primary">sdhC</name>
    <name evidence="14" type="ORF">G3580_08785</name>
</gene>
<dbReference type="GO" id="GO:0046872">
    <property type="term" value="F:metal ion binding"/>
    <property type="evidence" value="ECO:0007669"/>
    <property type="project" value="UniProtKB-KW"/>
</dbReference>
<reference evidence="14 15" key="1">
    <citation type="submission" date="2020-02" db="EMBL/GenBank/DDBJ databases">
        <title>Nitrogenibacter mangrovi gen. nov., sp. nov. isolated from mangrove sediment, a denitrifying betaproteobacterium.</title>
        <authorList>
            <person name="Liao H."/>
            <person name="Tian Y."/>
        </authorList>
    </citation>
    <scope>NUCLEOTIDE SEQUENCE [LARGE SCALE GENOMIC DNA]</scope>
    <source>
        <strain evidence="14 15">M9-3-2</strain>
    </source>
</reference>
<evidence type="ECO:0000256" key="8">
    <source>
        <dbReference type="ARBA" id="ARBA00022989"/>
    </source>
</evidence>
<feature type="transmembrane region" description="Helical" evidence="13">
    <location>
        <begin position="21"/>
        <end position="50"/>
    </location>
</feature>
<evidence type="ECO:0000256" key="6">
    <source>
        <dbReference type="ARBA" id="ARBA00022692"/>
    </source>
</evidence>
<dbReference type="AlphaFoldDB" id="A0A6C1B269"/>
<evidence type="ECO:0000256" key="12">
    <source>
        <dbReference type="PIRSR" id="PIRSR000178-1"/>
    </source>
</evidence>
<comment type="similarity">
    <text evidence="3">Belongs to the cytochrome b560 family.</text>
</comment>
<dbReference type="InterPro" id="IPR034804">
    <property type="entry name" value="SQR/QFR_C/D"/>
</dbReference>
<dbReference type="KEGG" id="azq:G3580_08785"/>
<keyword evidence="6 13" id="KW-0812">Transmembrane</keyword>
<dbReference type="CDD" id="cd03499">
    <property type="entry name" value="SQR_TypeC_SdhC"/>
    <property type="match status" value="1"/>
</dbReference>
<dbReference type="GO" id="GO:0006099">
    <property type="term" value="P:tricarboxylic acid cycle"/>
    <property type="evidence" value="ECO:0007669"/>
    <property type="project" value="InterPro"/>
</dbReference>
<evidence type="ECO:0000256" key="13">
    <source>
        <dbReference type="SAM" id="Phobius"/>
    </source>
</evidence>